<evidence type="ECO:0000256" key="4">
    <source>
        <dbReference type="ARBA" id="ARBA00022695"/>
    </source>
</evidence>
<keyword evidence="3" id="KW-0808">Transferase</keyword>
<evidence type="ECO:0000313" key="11">
    <source>
        <dbReference type="EMBL" id="MFC5468214.1"/>
    </source>
</evidence>
<dbReference type="InterPro" id="IPR010982">
    <property type="entry name" value="Lambda_DNA-bd_dom_sf"/>
</dbReference>
<proteinExistence type="inferred from homology"/>
<dbReference type="NCBIfam" id="TIGR02395">
    <property type="entry name" value="rpoN_sigma"/>
    <property type="match status" value="1"/>
</dbReference>
<evidence type="ECO:0000259" key="9">
    <source>
        <dbReference type="Pfam" id="PF04552"/>
    </source>
</evidence>
<dbReference type="PIRSF" id="PIRSF000774">
    <property type="entry name" value="RpoN"/>
    <property type="match status" value="1"/>
</dbReference>
<evidence type="ECO:0000256" key="5">
    <source>
        <dbReference type="ARBA" id="ARBA00023015"/>
    </source>
</evidence>
<dbReference type="Gene3D" id="1.10.260.40">
    <property type="entry name" value="lambda repressor-like DNA-binding domains"/>
    <property type="match status" value="1"/>
</dbReference>
<dbReference type="InterPro" id="IPR007046">
    <property type="entry name" value="RNA_pol_sigma_54_core-bd"/>
</dbReference>
<evidence type="ECO:0000256" key="3">
    <source>
        <dbReference type="ARBA" id="ARBA00022679"/>
    </source>
</evidence>
<dbReference type="PROSITE" id="PS50044">
    <property type="entry name" value="SIGMA54_3"/>
    <property type="match status" value="1"/>
</dbReference>
<keyword evidence="6" id="KW-0731">Sigma factor</keyword>
<dbReference type="PROSITE" id="PS00718">
    <property type="entry name" value="SIGMA54_2"/>
    <property type="match status" value="1"/>
</dbReference>
<dbReference type="PRINTS" id="PR00045">
    <property type="entry name" value="SIGMA54FCT"/>
</dbReference>
<evidence type="ECO:0000256" key="7">
    <source>
        <dbReference type="ARBA" id="ARBA00023125"/>
    </source>
</evidence>
<dbReference type="Pfam" id="PF04963">
    <property type="entry name" value="Sigma54_CBD"/>
    <property type="match status" value="1"/>
</dbReference>
<keyword evidence="7" id="KW-0238">DNA-binding</keyword>
<dbReference type="Proteomes" id="UP001596105">
    <property type="component" value="Unassembled WGS sequence"/>
</dbReference>
<dbReference type="Pfam" id="PF00309">
    <property type="entry name" value="Sigma54_AID"/>
    <property type="match status" value="1"/>
</dbReference>
<evidence type="ECO:0000256" key="6">
    <source>
        <dbReference type="ARBA" id="ARBA00023082"/>
    </source>
</evidence>
<dbReference type="InterPro" id="IPR007634">
    <property type="entry name" value="RNA_pol_sigma_54_DNA-bd"/>
</dbReference>
<comment type="similarity">
    <text evidence="1">Belongs to the sigma-54 factor family.</text>
</comment>
<evidence type="ECO:0000259" key="10">
    <source>
        <dbReference type="Pfam" id="PF04963"/>
    </source>
</evidence>
<comment type="caution">
    <text evidence="11">The sequence shown here is derived from an EMBL/GenBank/DDBJ whole genome shotgun (WGS) entry which is preliminary data.</text>
</comment>
<keyword evidence="5" id="KW-0805">Transcription regulation</keyword>
<evidence type="ECO:0000256" key="2">
    <source>
        <dbReference type="ARBA" id="ARBA00022478"/>
    </source>
</evidence>
<dbReference type="PANTHER" id="PTHR32248">
    <property type="entry name" value="RNA POLYMERASE SIGMA-54 FACTOR"/>
    <property type="match status" value="1"/>
</dbReference>
<dbReference type="InterPro" id="IPR038709">
    <property type="entry name" value="RpoN_core-bd_sf"/>
</dbReference>
<name>A0ABW0LR41_9BACL</name>
<organism evidence="11 12">
    <name type="scientific">Cohnella suwonensis</name>
    <dbReference type="NCBI Taxonomy" id="696072"/>
    <lineage>
        <taxon>Bacteria</taxon>
        <taxon>Bacillati</taxon>
        <taxon>Bacillota</taxon>
        <taxon>Bacilli</taxon>
        <taxon>Bacillales</taxon>
        <taxon>Paenibacillaceae</taxon>
        <taxon>Cohnella</taxon>
    </lineage>
</organism>
<protein>
    <submittedName>
        <fullName evidence="11">RNA polymerase factor sigma-54</fullName>
    </submittedName>
</protein>
<sequence length="447" mass="50096">MIPIPVQLGSLQVQTTKQVLNQEMRQGLFILQMSASELNQYIQEQIMDNPILEEIPAVHEENYAVTYESRIEDFARNGDAISNWADDGGENLEQHLLSQLNCIVGLSSKLRRMARYIIGNLNENGYLKVSLEELTSLLNQPMGEVRKAWALVRTFEPAGVAAADLRDCLLLQLASLNPRRPLAEKVVEHALEPLALAQYERIAELFGATVAEVKEAGATIRELNPRPGTEYSKGIMPYLTPDVWVRRVDSRYEVTLDETSIPRLAFSERYLGLLNQSRTTDAERRYIKSRVHSAQWLQRCLQERGGTLLRVMRLLVEWQTDFLGGGPGYLKPLTLKDIAERVGLHESTVSRTLSGKYASTPRGIVELKSFLCSSSFATAGAAASSESVKYRIKSLIESENSREPYSDQQLSKLLLEAGIGIARRTVAKYREQLGIASAQRRADKQMG</sequence>
<feature type="domain" description="RNA polymerase sigma factor 54 DNA-binding" evidence="9">
    <location>
        <begin position="285"/>
        <end position="441"/>
    </location>
</feature>
<evidence type="ECO:0000313" key="12">
    <source>
        <dbReference type="Proteomes" id="UP001596105"/>
    </source>
</evidence>
<dbReference type="Gene3D" id="1.10.10.1330">
    <property type="entry name" value="RNA polymerase sigma-54 factor, core-binding domain"/>
    <property type="match status" value="1"/>
</dbReference>
<dbReference type="Pfam" id="PF04552">
    <property type="entry name" value="Sigma54_DBD"/>
    <property type="match status" value="1"/>
</dbReference>
<dbReference type="InterPro" id="IPR000394">
    <property type="entry name" value="RNA_pol_sigma_54"/>
</dbReference>
<dbReference type="PROSITE" id="PS00717">
    <property type="entry name" value="SIGMA54_1"/>
    <property type="match status" value="1"/>
</dbReference>
<gene>
    <name evidence="11" type="primary">rpoN</name>
    <name evidence="11" type="ORF">ACFPPD_05740</name>
</gene>
<dbReference type="RefSeq" id="WP_378081476.1">
    <property type="nucleotide sequence ID" value="NZ_JBHSMH010000007.1"/>
</dbReference>
<dbReference type="PANTHER" id="PTHR32248:SF4">
    <property type="entry name" value="RNA POLYMERASE SIGMA-54 FACTOR"/>
    <property type="match status" value="1"/>
</dbReference>
<dbReference type="Gene3D" id="1.10.10.60">
    <property type="entry name" value="Homeodomain-like"/>
    <property type="match status" value="1"/>
</dbReference>
<reference evidence="12" key="1">
    <citation type="journal article" date="2019" name="Int. J. Syst. Evol. Microbiol.">
        <title>The Global Catalogue of Microorganisms (GCM) 10K type strain sequencing project: providing services to taxonomists for standard genome sequencing and annotation.</title>
        <authorList>
            <consortium name="The Broad Institute Genomics Platform"/>
            <consortium name="The Broad Institute Genome Sequencing Center for Infectious Disease"/>
            <person name="Wu L."/>
            <person name="Ma J."/>
        </authorList>
    </citation>
    <scope>NUCLEOTIDE SEQUENCE [LARGE SCALE GENOMIC DNA]</scope>
    <source>
        <strain evidence="12">CCUG 57113</strain>
    </source>
</reference>
<dbReference type="EMBL" id="JBHSMH010000007">
    <property type="protein sequence ID" value="MFC5468214.1"/>
    <property type="molecule type" value="Genomic_DNA"/>
</dbReference>
<accession>A0ABW0LR41</accession>
<feature type="domain" description="RNA polymerase sigma factor 54 core-binding" evidence="10">
    <location>
        <begin position="89"/>
        <end position="270"/>
    </location>
</feature>
<keyword evidence="12" id="KW-1185">Reference proteome</keyword>
<keyword evidence="8" id="KW-0804">Transcription</keyword>
<evidence type="ECO:0000256" key="8">
    <source>
        <dbReference type="ARBA" id="ARBA00023163"/>
    </source>
</evidence>
<keyword evidence="4" id="KW-0548">Nucleotidyltransferase</keyword>
<evidence type="ECO:0000256" key="1">
    <source>
        <dbReference type="ARBA" id="ARBA00008798"/>
    </source>
</evidence>
<keyword evidence="2" id="KW-0240">DNA-directed RNA polymerase</keyword>